<name>A0AAD8QYD0_LOLMU</name>
<evidence type="ECO:0000313" key="3">
    <source>
        <dbReference type="Proteomes" id="UP001231189"/>
    </source>
</evidence>
<dbReference type="EMBL" id="JAUUTY010000007">
    <property type="protein sequence ID" value="KAK1611303.1"/>
    <property type="molecule type" value="Genomic_DNA"/>
</dbReference>
<dbReference type="InterPro" id="IPR036047">
    <property type="entry name" value="F-box-like_dom_sf"/>
</dbReference>
<dbReference type="InterPro" id="IPR056594">
    <property type="entry name" value="AT5G49610-like_b-prop"/>
</dbReference>
<dbReference type="PANTHER" id="PTHR33207">
    <property type="entry name" value="F-BOX DOMAIN CONTAINING PROTEIN-RELATED"/>
    <property type="match status" value="1"/>
</dbReference>
<organism evidence="2 3">
    <name type="scientific">Lolium multiflorum</name>
    <name type="common">Italian ryegrass</name>
    <name type="synonym">Lolium perenne subsp. multiflorum</name>
    <dbReference type="NCBI Taxonomy" id="4521"/>
    <lineage>
        <taxon>Eukaryota</taxon>
        <taxon>Viridiplantae</taxon>
        <taxon>Streptophyta</taxon>
        <taxon>Embryophyta</taxon>
        <taxon>Tracheophyta</taxon>
        <taxon>Spermatophyta</taxon>
        <taxon>Magnoliopsida</taxon>
        <taxon>Liliopsida</taxon>
        <taxon>Poales</taxon>
        <taxon>Poaceae</taxon>
        <taxon>BOP clade</taxon>
        <taxon>Pooideae</taxon>
        <taxon>Poodae</taxon>
        <taxon>Poeae</taxon>
        <taxon>Poeae Chloroplast Group 2 (Poeae type)</taxon>
        <taxon>Loliodinae</taxon>
        <taxon>Loliinae</taxon>
        <taxon>Lolium</taxon>
    </lineage>
</organism>
<reference evidence="2" key="1">
    <citation type="submission" date="2023-07" db="EMBL/GenBank/DDBJ databases">
        <title>A chromosome-level genome assembly of Lolium multiflorum.</title>
        <authorList>
            <person name="Chen Y."/>
            <person name="Copetti D."/>
            <person name="Kolliker R."/>
            <person name="Studer B."/>
        </authorList>
    </citation>
    <scope>NUCLEOTIDE SEQUENCE</scope>
    <source>
        <strain evidence="2">02402/16</strain>
        <tissue evidence="2">Leaf</tissue>
    </source>
</reference>
<sequence>MEDDATAAAAAAEGAESMVFRLDDLLDQILLSVGFPTTLVRAALVCKRWFSRVSDKKFLRRFRKLNPPRLLGFYIHGYPDHPFLSSECPQRFIPLLPQPTELLATVRTLEGYSFPAGEHDLCVIHHCSNGRVFTSLCDELFGWQMMHQVHSPLCPGTAVISINPRPAFGQMVEGRPNQPPQFGAVVPTRLDVLTREGEDGSLSYFCVFMEPASKEVGRTACVYMAKDGLWRKHTTATPPIPLRRALHSVLIENKVYMTVTLKDISVLDLATSGFSTIQLPHGVQHPNSDFMLSSAPDDSSIYLVELKDFQLHIWMYKEGCWSVVDTFHLLDMCEDLTVSDCSLEDAHTSSPRIKHVGEYAQFVLLQTGQYIRYLDTRWRTLCTLDEMSAEELAMESITIIPFMMIWPPVFRSLSAKGARLDL</sequence>
<comment type="caution">
    <text evidence="2">The sequence shown here is derived from an EMBL/GenBank/DDBJ whole genome shotgun (WGS) entry which is preliminary data.</text>
</comment>
<gene>
    <name evidence="2" type="ORF">QYE76_034976</name>
</gene>
<feature type="domain" description="F-box protein AT5G49610-like beta-propeller" evidence="1">
    <location>
        <begin position="124"/>
        <end position="410"/>
    </location>
</feature>
<evidence type="ECO:0000313" key="2">
    <source>
        <dbReference type="EMBL" id="KAK1611303.1"/>
    </source>
</evidence>
<dbReference type="Proteomes" id="UP001231189">
    <property type="component" value="Unassembled WGS sequence"/>
</dbReference>
<dbReference type="AlphaFoldDB" id="A0AAD8QYD0"/>
<protein>
    <recommendedName>
        <fullName evidence="1">F-box protein AT5G49610-like beta-propeller domain-containing protein</fullName>
    </recommendedName>
</protein>
<dbReference type="Pfam" id="PF23635">
    <property type="entry name" value="Beta-prop_AT5G49610-like"/>
    <property type="match status" value="1"/>
</dbReference>
<dbReference type="SUPFAM" id="SSF81383">
    <property type="entry name" value="F-box domain"/>
    <property type="match status" value="1"/>
</dbReference>
<accession>A0AAD8QYD0</accession>
<evidence type="ECO:0000259" key="1">
    <source>
        <dbReference type="Pfam" id="PF23635"/>
    </source>
</evidence>
<proteinExistence type="predicted"/>
<keyword evidence="3" id="KW-1185">Reference proteome</keyword>